<dbReference type="RefSeq" id="WP_115732795.1">
    <property type="nucleotide sequence ID" value="NZ_BAAAVY010000037.1"/>
</dbReference>
<dbReference type="HAMAP" id="MF_01930">
    <property type="entry name" value="PurN"/>
    <property type="match status" value="1"/>
</dbReference>
<reference evidence="6 7" key="1">
    <citation type="submission" date="2018-06" db="EMBL/GenBank/DDBJ databases">
        <authorList>
            <consortium name="Pathogen Informatics"/>
            <person name="Doyle S."/>
        </authorList>
    </citation>
    <scope>NUCLEOTIDE SEQUENCE [LARGE SCALE GENOMIC DNA]</scope>
    <source>
        <strain evidence="6 7">NCTC10684</strain>
    </source>
</reference>
<comment type="pathway">
    <text evidence="1 4">Purine metabolism; IMP biosynthesis via de novo pathway; N(2)-formyl-N(1)-(5-phospho-D-ribosyl)glycinamide from N(1)-(5-phospho-D-ribosyl)glycinamide (10-formyl THF route): step 1/1.</text>
</comment>
<dbReference type="Proteomes" id="UP000254701">
    <property type="component" value="Unassembled WGS sequence"/>
</dbReference>
<evidence type="ECO:0000313" key="7">
    <source>
        <dbReference type="Proteomes" id="UP000254701"/>
    </source>
</evidence>
<comment type="similarity">
    <text evidence="4">Belongs to the GART family.</text>
</comment>
<dbReference type="InterPro" id="IPR036477">
    <property type="entry name" value="Formyl_transf_N_sf"/>
</dbReference>
<protein>
    <recommendedName>
        <fullName evidence="4">Phosphoribosylglycinamide formyltransferase</fullName>
        <ecNumber evidence="4">2.1.2.2</ecNumber>
    </recommendedName>
    <alternativeName>
        <fullName evidence="4">5'-phosphoribosylglycinamide transformylase</fullName>
    </alternativeName>
    <alternativeName>
        <fullName evidence="4">GAR transformylase</fullName>
        <shortName evidence="4">GART</shortName>
    </alternativeName>
</protein>
<evidence type="ECO:0000256" key="2">
    <source>
        <dbReference type="ARBA" id="ARBA00022679"/>
    </source>
</evidence>
<feature type="active site" description="Proton donor" evidence="4">
    <location>
        <position position="113"/>
    </location>
</feature>
<sequence>MSLQRKRTVILISGRGSNMAALIDAAADPAFPAEIVGVISDKANAPGLGIAASRGVATKVVTRADHASKEAHDEAIATALDTFGAEIVALAGYMRLLTTGFVEKWQGRMINIHPALLPSFKGLDTHQRALDAGIRVHGCTVHFVTPEMDDGPIIAQAAVPVLIDDDEPTLSARVLKAEHRLYPLALRLFAEGKVRMEGSRTAYSGFADSIGTDEIAAPNPARDEIDLEQLARITP</sequence>
<evidence type="ECO:0000256" key="3">
    <source>
        <dbReference type="ARBA" id="ARBA00022755"/>
    </source>
</evidence>
<organism evidence="6 7">
    <name type="scientific">Aminobacter aminovorans</name>
    <name type="common">Chelatobacter heintzii</name>
    <dbReference type="NCBI Taxonomy" id="83263"/>
    <lineage>
        <taxon>Bacteria</taxon>
        <taxon>Pseudomonadati</taxon>
        <taxon>Pseudomonadota</taxon>
        <taxon>Alphaproteobacteria</taxon>
        <taxon>Hyphomicrobiales</taxon>
        <taxon>Phyllobacteriaceae</taxon>
        <taxon>Aminobacter</taxon>
    </lineage>
</organism>
<keyword evidence="3 4" id="KW-0658">Purine biosynthesis</keyword>
<dbReference type="GO" id="GO:0005829">
    <property type="term" value="C:cytosol"/>
    <property type="evidence" value="ECO:0007669"/>
    <property type="project" value="TreeGrafter"/>
</dbReference>
<feature type="binding site" evidence="4">
    <location>
        <begin position="16"/>
        <end position="18"/>
    </location>
    <ligand>
        <name>N(1)-(5-phospho-beta-D-ribosyl)glycinamide</name>
        <dbReference type="ChEBI" id="CHEBI:143788"/>
    </ligand>
</feature>
<dbReference type="NCBIfam" id="TIGR00639">
    <property type="entry name" value="PurN"/>
    <property type="match status" value="1"/>
</dbReference>
<dbReference type="EC" id="2.1.2.2" evidence="4"/>
<dbReference type="InterPro" id="IPR004607">
    <property type="entry name" value="GART"/>
</dbReference>
<dbReference type="PANTHER" id="PTHR43369:SF2">
    <property type="entry name" value="PHOSPHORIBOSYLGLYCINAMIDE FORMYLTRANSFERASE"/>
    <property type="match status" value="1"/>
</dbReference>
<comment type="function">
    <text evidence="4">Catalyzes the transfer of a formyl group from 10-formyltetrahydrofolate to 5-phospho-ribosyl-glycinamide (GAR), producing 5-phospho-ribosyl-N-formylglycinamide (FGAR) and tetrahydrofolate.</text>
</comment>
<dbReference type="UniPathway" id="UPA00074">
    <property type="reaction ID" value="UER00126"/>
</dbReference>
<proteinExistence type="inferred from homology"/>
<accession>A0A380WPW4</accession>
<dbReference type="AlphaFoldDB" id="A0A380WPW4"/>
<name>A0A380WPW4_AMIAI</name>
<dbReference type="SUPFAM" id="SSF53328">
    <property type="entry name" value="Formyltransferase"/>
    <property type="match status" value="1"/>
</dbReference>
<feature type="site" description="Raises pKa of active site His" evidence="4">
    <location>
        <position position="149"/>
    </location>
</feature>
<evidence type="ECO:0000256" key="4">
    <source>
        <dbReference type="HAMAP-Rule" id="MF_01930"/>
    </source>
</evidence>
<dbReference type="CDD" id="cd08645">
    <property type="entry name" value="FMT_core_GART"/>
    <property type="match status" value="1"/>
</dbReference>
<dbReference type="Gene3D" id="3.40.50.170">
    <property type="entry name" value="Formyl transferase, N-terminal domain"/>
    <property type="match status" value="1"/>
</dbReference>
<gene>
    <name evidence="6" type="primary">purN_2</name>
    <name evidence="4" type="synonym">purN</name>
    <name evidence="6" type="ORF">NCTC10684_04105</name>
</gene>
<dbReference type="EMBL" id="UFSM01000001">
    <property type="protein sequence ID" value="SUU90845.1"/>
    <property type="molecule type" value="Genomic_DNA"/>
</dbReference>
<comment type="catalytic activity">
    <reaction evidence="4">
        <text>N(1)-(5-phospho-beta-D-ribosyl)glycinamide + (6R)-10-formyltetrahydrofolate = N(2)-formyl-N(1)-(5-phospho-beta-D-ribosyl)glycinamide + (6S)-5,6,7,8-tetrahydrofolate + H(+)</text>
        <dbReference type="Rhea" id="RHEA:15053"/>
        <dbReference type="ChEBI" id="CHEBI:15378"/>
        <dbReference type="ChEBI" id="CHEBI:57453"/>
        <dbReference type="ChEBI" id="CHEBI:143788"/>
        <dbReference type="ChEBI" id="CHEBI:147286"/>
        <dbReference type="ChEBI" id="CHEBI:195366"/>
        <dbReference type="EC" id="2.1.2.2"/>
    </reaction>
</comment>
<feature type="binding site" evidence="4">
    <location>
        <position position="69"/>
    </location>
    <ligand>
        <name>(6R)-10-formyltetrahydrofolate</name>
        <dbReference type="ChEBI" id="CHEBI:195366"/>
    </ligand>
</feature>
<dbReference type="PANTHER" id="PTHR43369">
    <property type="entry name" value="PHOSPHORIBOSYLGLYCINAMIDE FORMYLTRANSFERASE"/>
    <property type="match status" value="1"/>
</dbReference>
<dbReference type="GO" id="GO:0006189">
    <property type="term" value="P:'de novo' IMP biosynthetic process"/>
    <property type="evidence" value="ECO:0007669"/>
    <property type="project" value="UniProtKB-UniRule"/>
</dbReference>
<feature type="binding site" evidence="4">
    <location>
        <position position="111"/>
    </location>
    <ligand>
        <name>(6R)-10-formyltetrahydrofolate</name>
        <dbReference type="ChEBI" id="CHEBI:195366"/>
    </ligand>
</feature>
<evidence type="ECO:0000313" key="6">
    <source>
        <dbReference type="EMBL" id="SUU90845.1"/>
    </source>
</evidence>
<feature type="binding site" evidence="4">
    <location>
        <begin position="94"/>
        <end position="97"/>
    </location>
    <ligand>
        <name>(6R)-10-formyltetrahydrofolate</name>
        <dbReference type="ChEBI" id="CHEBI:195366"/>
    </ligand>
</feature>
<dbReference type="Pfam" id="PF00551">
    <property type="entry name" value="Formyl_trans_N"/>
    <property type="match status" value="1"/>
</dbReference>
<evidence type="ECO:0000256" key="1">
    <source>
        <dbReference type="ARBA" id="ARBA00005054"/>
    </source>
</evidence>
<dbReference type="GO" id="GO:0004644">
    <property type="term" value="F:phosphoribosylglycinamide formyltransferase activity"/>
    <property type="evidence" value="ECO:0007669"/>
    <property type="project" value="UniProtKB-UniRule"/>
</dbReference>
<dbReference type="OrthoDB" id="9806170at2"/>
<keyword evidence="2 4" id="KW-0808">Transferase</keyword>
<dbReference type="InterPro" id="IPR002376">
    <property type="entry name" value="Formyl_transf_N"/>
</dbReference>
<feature type="domain" description="Formyl transferase N-terminal" evidence="5">
    <location>
        <begin position="6"/>
        <end position="186"/>
    </location>
</feature>
<evidence type="ECO:0000259" key="5">
    <source>
        <dbReference type="Pfam" id="PF00551"/>
    </source>
</evidence>